<dbReference type="GO" id="GO:0005694">
    <property type="term" value="C:chromosome"/>
    <property type="evidence" value="ECO:0007669"/>
    <property type="project" value="UniProtKB-SubCell"/>
</dbReference>
<reference evidence="12" key="2">
    <citation type="journal article" date="2016" name="Sci. Rep.">
        <title>Dictyocaulus viviparus genome, variome and transcriptome elucidate lungworm biology and support future intervention.</title>
        <authorList>
            <person name="McNulty S.N."/>
            <person name="Strube C."/>
            <person name="Rosa B.A."/>
            <person name="Martin J.C."/>
            <person name="Tyagi R."/>
            <person name="Choi Y.J."/>
            <person name="Wang Q."/>
            <person name="Hallsworth Pepin K."/>
            <person name="Zhang X."/>
            <person name="Ozersky P."/>
            <person name="Wilson R.K."/>
            <person name="Sternberg P.W."/>
            <person name="Gasser R.B."/>
            <person name="Mitreva M."/>
        </authorList>
    </citation>
    <scope>NUCLEOTIDE SEQUENCE [LARGE SCALE GENOMIC DNA]</scope>
    <source>
        <strain evidence="12">HannoverDv2000</strain>
    </source>
</reference>
<keyword evidence="7" id="KW-0175">Coiled coil</keyword>
<dbReference type="OrthoDB" id="277961at2759"/>
<feature type="compositionally biased region" description="Basic residues" evidence="10">
    <location>
        <begin position="30"/>
        <end position="40"/>
    </location>
</feature>
<keyword evidence="12" id="KW-1185">Reference proteome</keyword>
<dbReference type="PANTHER" id="PTHR13557">
    <property type="entry name" value="COILED-COIL DOMAIN-CONTAINING PROTEIN 86"/>
    <property type="match status" value="1"/>
</dbReference>
<dbReference type="PANTHER" id="PTHR13557:SF1">
    <property type="entry name" value="COILED-COIL DOMAIN-CONTAINING PROTEIN 86"/>
    <property type="match status" value="1"/>
</dbReference>
<evidence type="ECO:0000256" key="10">
    <source>
        <dbReference type="SAM" id="MobiDB-lite"/>
    </source>
</evidence>
<protein>
    <recommendedName>
        <fullName evidence="3">Coiled-coil domain-containing protein 86</fullName>
    </recommendedName>
</protein>
<dbReference type="GO" id="GO:0005730">
    <property type="term" value="C:nucleolus"/>
    <property type="evidence" value="ECO:0007669"/>
    <property type="project" value="UniProtKB-SubCell"/>
</dbReference>
<dbReference type="Proteomes" id="UP000053766">
    <property type="component" value="Unassembled WGS sequence"/>
</dbReference>
<name>A0A0D8X7J4_DICVI</name>
<evidence type="ECO:0000313" key="12">
    <source>
        <dbReference type="Proteomes" id="UP000053766"/>
    </source>
</evidence>
<evidence type="ECO:0000256" key="4">
    <source>
        <dbReference type="ARBA" id="ARBA00022454"/>
    </source>
</evidence>
<dbReference type="AlphaFoldDB" id="A0A0D8X7J4"/>
<evidence type="ECO:0000256" key="7">
    <source>
        <dbReference type="ARBA" id="ARBA00023054"/>
    </source>
</evidence>
<sequence>DRAERRKEQEKRRLENERKGEVVQVIRKSEKVRRTKKKQLRYIQKRDVN</sequence>
<evidence type="ECO:0000256" key="6">
    <source>
        <dbReference type="ARBA" id="ARBA00022934"/>
    </source>
</evidence>
<evidence type="ECO:0000256" key="5">
    <source>
        <dbReference type="ARBA" id="ARBA00022553"/>
    </source>
</evidence>
<evidence type="ECO:0000256" key="3">
    <source>
        <dbReference type="ARBA" id="ARBA00016738"/>
    </source>
</evidence>
<comment type="subcellular location">
    <subcellularLocation>
        <location evidence="1">Chromosome</location>
    </subcellularLocation>
    <subcellularLocation>
        <location evidence="2">Nucleus</location>
        <location evidence="2">Nucleolus</location>
    </subcellularLocation>
</comment>
<reference evidence="11 12" key="1">
    <citation type="submission" date="2013-11" db="EMBL/GenBank/DDBJ databases">
        <title>Draft genome of the bovine lungworm Dictyocaulus viviparus.</title>
        <authorList>
            <person name="Mitreva M."/>
        </authorList>
    </citation>
    <scope>NUCLEOTIDE SEQUENCE [LARGE SCALE GENOMIC DNA]</scope>
    <source>
        <strain evidence="11 12">HannoverDv2000</strain>
    </source>
</reference>
<evidence type="ECO:0000256" key="9">
    <source>
        <dbReference type="ARBA" id="ARBA00093307"/>
    </source>
</evidence>
<keyword evidence="5" id="KW-0597">Phosphoprotein</keyword>
<evidence type="ECO:0000256" key="2">
    <source>
        <dbReference type="ARBA" id="ARBA00004604"/>
    </source>
</evidence>
<organism evidence="11 12">
    <name type="scientific">Dictyocaulus viviparus</name>
    <name type="common">Bovine lungworm</name>
    <dbReference type="NCBI Taxonomy" id="29172"/>
    <lineage>
        <taxon>Eukaryota</taxon>
        <taxon>Metazoa</taxon>
        <taxon>Ecdysozoa</taxon>
        <taxon>Nematoda</taxon>
        <taxon>Chromadorea</taxon>
        <taxon>Rhabditida</taxon>
        <taxon>Rhabditina</taxon>
        <taxon>Rhabditomorpha</taxon>
        <taxon>Strongyloidea</taxon>
        <taxon>Metastrongylidae</taxon>
        <taxon>Dictyocaulus</taxon>
    </lineage>
</organism>
<keyword evidence="6" id="KW-0164">Citrullination</keyword>
<dbReference type="EMBL" id="KN720976">
    <property type="protein sequence ID" value="KJH39747.1"/>
    <property type="molecule type" value="Genomic_DNA"/>
</dbReference>
<keyword evidence="8" id="KW-0539">Nucleus</keyword>
<comment type="function">
    <text evidence="9">Required for proper chromosome segregation during mitosis and error-free mitotic progression.</text>
</comment>
<gene>
    <name evidence="11" type="ORF">DICVIV_14365</name>
</gene>
<evidence type="ECO:0000256" key="1">
    <source>
        <dbReference type="ARBA" id="ARBA00004286"/>
    </source>
</evidence>
<dbReference type="STRING" id="29172.A0A0D8X7J4"/>
<feature type="non-terminal residue" evidence="11">
    <location>
        <position position="1"/>
    </location>
</feature>
<accession>A0A0D8X7J4</accession>
<dbReference type="InterPro" id="IPR026570">
    <property type="entry name" value="CCDC86"/>
</dbReference>
<keyword evidence="4" id="KW-0158">Chromosome</keyword>
<evidence type="ECO:0000313" key="11">
    <source>
        <dbReference type="EMBL" id="KJH39747.1"/>
    </source>
</evidence>
<proteinExistence type="predicted"/>
<evidence type="ECO:0000256" key="8">
    <source>
        <dbReference type="ARBA" id="ARBA00023242"/>
    </source>
</evidence>
<feature type="region of interest" description="Disordered" evidence="10">
    <location>
        <begin position="30"/>
        <end position="49"/>
    </location>
</feature>